<dbReference type="Proteomes" id="UP001596158">
    <property type="component" value="Unassembled WGS sequence"/>
</dbReference>
<protein>
    <submittedName>
        <fullName evidence="2">Uncharacterized protein</fullName>
    </submittedName>
</protein>
<sequence>MVKQGHYAGVQSNKKRRSIRQRQTKPVANKITRQDVSEFIQGRYVLTQRGTSDLVDETMQRFLSTWLLQATSADSDVWDMKIITQQTFTHIANQVPWQFYAVIVKQWDKLSHFLIKEVPAVPVATPIKLMQQVFDIKLLISQQLAINWYLTRFNTESQLATIKTTDISQLVKSFVAADEIVWQNVAVVYSTIPFKIKTDDVTTKKWLVKLNSLQPEQV</sequence>
<gene>
    <name evidence="2" type="ORF">ACFQGR_02520</name>
</gene>
<proteinExistence type="predicted"/>
<dbReference type="EMBL" id="JBHSSG010000008">
    <property type="protein sequence ID" value="MFC6178283.1"/>
    <property type="molecule type" value="Genomic_DNA"/>
</dbReference>
<dbReference type="RefSeq" id="WP_042493102.1">
    <property type="nucleotide sequence ID" value="NZ_BJDT01000002.1"/>
</dbReference>
<organism evidence="2 3">
    <name type="scientific">Weissella sagaensis</name>
    <dbReference type="NCBI Taxonomy" id="2559928"/>
    <lineage>
        <taxon>Bacteria</taxon>
        <taxon>Bacillati</taxon>
        <taxon>Bacillota</taxon>
        <taxon>Bacilli</taxon>
        <taxon>Lactobacillales</taxon>
        <taxon>Lactobacillaceae</taxon>
        <taxon>Weissella</taxon>
    </lineage>
</organism>
<keyword evidence="3" id="KW-1185">Reference proteome</keyword>
<evidence type="ECO:0000256" key="1">
    <source>
        <dbReference type="SAM" id="MobiDB-lite"/>
    </source>
</evidence>
<feature type="region of interest" description="Disordered" evidence="1">
    <location>
        <begin position="1"/>
        <end position="27"/>
    </location>
</feature>
<name>A0ABW1RSB7_9LACO</name>
<comment type="caution">
    <text evidence="2">The sequence shown here is derived from an EMBL/GenBank/DDBJ whole genome shotgun (WGS) entry which is preliminary data.</text>
</comment>
<reference evidence="3" key="1">
    <citation type="journal article" date="2019" name="Int. J. Syst. Evol. Microbiol.">
        <title>The Global Catalogue of Microorganisms (GCM) 10K type strain sequencing project: providing services to taxonomists for standard genome sequencing and annotation.</title>
        <authorList>
            <consortium name="The Broad Institute Genomics Platform"/>
            <consortium name="The Broad Institute Genome Sequencing Center for Infectious Disease"/>
            <person name="Wu L."/>
            <person name="Ma J."/>
        </authorList>
    </citation>
    <scope>NUCLEOTIDE SEQUENCE [LARGE SCALE GENOMIC DNA]</scope>
    <source>
        <strain evidence="3">CCM 8924</strain>
    </source>
</reference>
<feature type="compositionally biased region" description="Basic residues" evidence="1">
    <location>
        <begin position="13"/>
        <end position="23"/>
    </location>
</feature>
<evidence type="ECO:0000313" key="2">
    <source>
        <dbReference type="EMBL" id="MFC6178283.1"/>
    </source>
</evidence>
<evidence type="ECO:0000313" key="3">
    <source>
        <dbReference type="Proteomes" id="UP001596158"/>
    </source>
</evidence>
<accession>A0ABW1RSB7</accession>